<dbReference type="CDD" id="cd12797">
    <property type="entry name" value="M23_peptidase"/>
    <property type="match status" value="1"/>
</dbReference>
<feature type="domain" description="M23ase beta-sheet core" evidence="9">
    <location>
        <begin position="516"/>
        <end position="613"/>
    </location>
</feature>
<dbReference type="GO" id="GO:0004222">
    <property type="term" value="F:metalloendopeptidase activity"/>
    <property type="evidence" value="ECO:0007669"/>
    <property type="project" value="TreeGrafter"/>
</dbReference>
<dbReference type="InterPro" id="IPR016047">
    <property type="entry name" value="M23ase_b-sheet_dom"/>
</dbReference>
<dbReference type="KEGG" id="vgo:GJW-30_1_00677"/>
<keyword evidence="8" id="KW-0472">Membrane</keyword>
<sequence length="666" mass="71474">MRQRAEPDQFDLGDDPPLSADGVAAGTIDRRRVSLRWYSGTILSGLCGAALMGGAVYGALDGEAIFAATPQRIETRRETSSDRPILALRKSDKISTETAVSEGPVARQVLRVQTASQVGERETVRVRPYVRVATNLALSVSDISSGAANFSPRATAPTPTPQVDEPPASDEQDATITMRELAPVLMRANIKVVLPAEDVLTRVRDAASWSGGAAGGTVMAGAPTTGPMAYASEASVDPYAGLGIRVVPENITRLSKTPAGQPTGGSSMVNEKVIVAKKGDSITTLLKDLGATEGEASAIASALGARGRDGALRDGQKIRVLLSPVARTTRVQPVRVIVMGETSPEVVVALSDIGKYVSVDVQSADTQVADNKGPSKDDDEEEEDNGGGVRLQQSIYETALRQGVPRPLIDAFVRVYSTDINFQRKVQPGDSLELVYPGEDDSGATNDKTELLYASLTIGGETRRYYRFLAPDDNVVDYFDEGGKSSKKFLVRKPIDGGAMRSPYGWRRHPILGYSKMHTGVDWAAPRGTQIYASGNGVIEKAGWEGGYGKYIRVKHANGYETAYGHMSGFARGISVGTRVRQGQLIGYVGSTGLSTGPHVHYEVLVNGRFVDPVRIKLPRGRALEGNAMASFERERAKIDAIINRSPTEATEAQQTRRREASSRRR</sequence>
<dbReference type="Pfam" id="PF01551">
    <property type="entry name" value="Peptidase_M23"/>
    <property type="match status" value="1"/>
</dbReference>
<evidence type="ECO:0000256" key="4">
    <source>
        <dbReference type="ARBA" id="ARBA00022801"/>
    </source>
</evidence>
<comment type="cofactor">
    <cofactor evidence="1">
        <name>Zn(2+)</name>
        <dbReference type="ChEBI" id="CHEBI:29105"/>
    </cofactor>
</comment>
<evidence type="ECO:0000256" key="3">
    <source>
        <dbReference type="ARBA" id="ARBA00022723"/>
    </source>
</evidence>
<evidence type="ECO:0000256" key="7">
    <source>
        <dbReference type="SAM" id="MobiDB-lite"/>
    </source>
</evidence>
<keyword evidence="8" id="KW-0812">Transmembrane</keyword>
<dbReference type="Gene3D" id="3.10.450.350">
    <property type="match status" value="1"/>
</dbReference>
<dbReference type="GO" id="GO:0046872">
    <property type="term" value="F:metal ion binding"/>
    <property type="evidence" value="ECO:0007669"/>
    <property type="project" value="UniProtKB-KW"/>
</dbReference>
<keyword evidence="4 10" id="KW-0378">Hydrolase</keyword>
<evidence type="ECO:0000313" key="11">
    <source>
        <dbReference type="Proteomes" id="UP000236884"/>
    </source>
</evidence>
<dbReference type="GO" id="GO:0006508">
    <property type="term" value="P:proteolysis"/>
    <property type="evidence" value="ECO:0007669"/>
    <property type="project" value="UniProtKB-KW"/>
</dbReference>
<evidence type="ECO:0000313" key="10">
    <source>
        <dbReference type="EMBL" id="BAT58156.1"/>
    </source>
</evidence>
<dbReference type="EMBL" id="AP014946">
    <property type="protein sequence ID" value="BAT58156.1"/>
    <property type="molecule type" value="Genomic_DNA"/>
</dbReference>
<dbReference type="PANTHER" id="PTHR21666">
    <property type="entry name" value="PEPTIDASE-RELATED"/>
    <property type="match status" value="1"/>
</dbReference>
<keyword evidence="5" id="KW-0862">Zinc</keyword>
<dbReference type="AlphaFoldDB" id="A0A0S3PQJ7"/>
<evidence type="ECO:0000256" key="5">
    <source>
        <dbReference type="ARBA" id="ARBA00022833"/>
    </source>
</evidence>
<protein>
    <submittedName>
        <fullName evidence="10">Murein DD-endopeptidase MepM</fullName>
        <ecNumber evidence="10">3.4.24.-</ecNumber>
    </submittedName>
</protein>
<dbReference type="PANTHER" id="PTHR21666:SF288">
    <property type="entry name" value="CELL DIVISION PROTEIN YTFB"/>
    <property type="match status" value="1"/>
</dbReference>
<keyword evidence="8" id="KW-1133">Transmembrane helix</keyword>
<dbReference type="SUPFAM" id="SSF51261">
    <property type="entry name" value="Duplicated hybrid motif"/>
    <property type="match status" value="1"/>
</dbReference>
<keyword evidence="11" id="KW-1185">Reference proteome</keyword>
<feature type="region of interest" description="Disordered" evidence="7">
    <location>
        <begin position="364"/>
        <end position="389"/>
    </location>
</feature>
<dbReference type="InterPro" id="IPR011055">
    <property type="entry name" value="Dup_hybrid_motif"/>
</dbReference>
<proteinExistence type="predicted"/>
<feature type="compositionally biased region" description="Basic and acidic residues" evidence="7">
    <location>
        <begin position="655"/>
        <end position="666"/>
    </location>
</feature>
<evidence type="ECO:0000256" key="8">
    <source>
        <dbReference type="SAM" id="Phobius"/>
    </source>
</evidence>
<keyword evidence="3" id="KW-0479">Metal-binding</keyword>
<accession>A0A0S3PQJ7</accession>
<feature type="region of interest" description="Disordered" evidence="7">
    <location>
        <begin position="1"/>
        <end position="23"/>
    </location>
</feature>
<evidence type="ECO:0000256" key="1">
    <source>
        <dbReference type="ARBA" id="ARBA00001947"/>
    </source>
</evidence>
<feature type="region of interest" description="Disordered" evidence="7">
    <location>
        <begin position="642"/>
        <end position="666"/>
    </location>
</feature>
<name>A0A0S3PQJ7_9BRAD</name>
<gene>
    <name evidence="10" type="primary">mepM_1</name>
    <name evidence="10" type="ORF">GJW-30_1_00677</name>
</gene>
<feature type="compositionally biased region" description="Polar residues" evidence="7">
    <location>
        <begin position="645"/>
        <end position="654"/>
    </location>
</feature>
<keyword evidence="6" id="KW-0482">Metalloprotease</keyword>
<dbReference type="Gene3D" id="2.70.70.10">
    <property type="entry name" value="Glucose Permease (Domain IIA)"/>
    <property type="match status" value="1"/>
</dbReference>
<organism evidence="10 11">
    <name type="scientific">Variibacter gotjawalensis</name>
    <dbReference type="NCBI Taxonomy" id="1333996"/>
    <lineage>
        <taxon>Bacteria</taxon>
        <taxon>Pseudomonadati</taxon>
        <taxon>Pseudomonadota</taxon>
        <taxon>Alphaproteobacteria</taxon>
        <taxon>Hyphomicrobiales</taxon>
        <taxon>Nitrobacteraceae</taxon>
        <taxon>Variibacter</taxon>
    </lineage>
</organism>
<feature type="transmembrane region" description="Helical" evidence="8">
    <location>
        <begin position="37"/>
        <end position="60"/>
    </location>
</feature>
<keyword evidence="2" id="KW-0645">Protease</keyword>
<evidence type="ECO:0000256" key="2">
    <source>
        <dbReference type="ARBA" id="ARBA00022670"/>
    </source>
</evidence>
<evidence type="ECO:0000256" key="6">
    <source>
        <dbReference type="ARBA" id="ARBA00023049"/>
    </source>
</evidence>
<dbReference type="Proteomes" id="UP000236884">
    <property type="component" value="Chromosome"/>
</dbReference>
<reference evidence="10 11" key="1">
    <citation type="submission" date="2015-08" db="EMBL/GenBank/DDBJ databases">
        <title>Investigation of the bacterial diversity of lava forest soil.</title>
        <authorList>
            <person name="Lee J.S."/>
        </authorList>
    </citation>
    <scope>NUCLEOTIDE SEQUENCE [LARGE SCALE GENOMIC DNA]</scope>
    <source>
        <strain evidence="10 11">GJW-30</strain>
    </source>
</reference>
<evidence type="ECO:0000259" key="9">
    <source>
        <dbReference type="Pfam" id="PF01551"/>
    </source>
</evidence>
<dbReference type="OrthoDB" id="9805070at2"/>
<dbReference type="EC" id="3.4.24.-" evidence="10"/>
<dbReference type="RefSeq" id="WP_096351643.1">
    <property type="nucleotide sequence ID" value="NZ_AP014946.1"/>
</dbReference>
<feature type="region of interest" description="Disordered" evidence="7">
    <location>
        <begin position="148"/>
        <end position="173"/>
    </location>
</feature>
<dbReference type="InterPro" id="IPR050570">
    <property type="entry name" value="Cell_wall_metabolism_enzyme"/>
</dbReference>